<organism evidence="19 20">
    <name type="scientific">Eleginops maclovinus</name>
    <name type="common">Patagonian blennie</name>
    <name type="synonym">Eleginus maclovinus</name>
    <dbReference type="NCBI Taxonomy" id="56733"/>
    <lineage>
        <taxon>Eukaryota</taxon>
        <taxon>Metazoa</taxon>
        <taxon>Chordata</taxon>
        <taxon>Craniata</taxon>
        <taxon>Vertebrata</taxon>
        <taxon>Euteleostomi</taxon>
        <taxon>Actinopterygii</taxon>
        <taxon>Neopterygii</taxon>
        <taxon>Teleostei</taxon>
        <taxon>Neoteleostei</taxon>
        <taxon>Acanthomorphata</taxon>
        <taxon>Eupercaria</taxon>
        <taxon>Perciformes</taxon>
        <taxon>Notothenioidei</taxon>
        <taxon>Eleginopidae</taxon>
        <taxon>Eleginops</taxon>
    </lineage>
</organism>
<dbReference type="FunFam" id="3.10.20.90:FF:000320">
    <property type="entry name" value="Predicted protein"/>
    <property type="match status" value="1"/>
</dbReference>
<dbReference type="Proteomes" id="UP001346869">
    <property type="component" value="Unassembled WGS sequence"/>
</dbReference>
<evidence type="ECO:0000256" key="2">
    <source>
        <dbReference type="ARBA" id="ARBA00004204"/>
    </source>
</evidence>
<dbReference type="Gene3D" id="3.30.60.90">
    <property type="match status" value="1"/>
</dbReference>
<comment type="subcellular location">
    <subcellularLocation>
        <location evidence="2">Cytoplasm</location>
        <location evidence="2">Myofibril</location>
        <location evidence="2">Sarcomere</location>
    </subcellularLocation>
    <subcellularLocation>
        <location evidence="3">Cytoplasmic vesicle</location>
        <location evidence="3">Autophagosome</location>
    </subcellularLocation>
    <subcellularLocation>
        <location evidence="1">Nucleus</location>
    </subcellularLocation>
</comment>
<dbReference type="GO" id="GO:0005634">
    <property type="term" value="C:nucleus"/>
    <property type="evidence" value="ECO:0007669"/>
    <property type="project" value="UniProtKB-SubCell"/>
</dbReference>
<dbReference type="SMART" id="SM00666">
    <property type="entry name" value="PB1"/>
    <property type="match status" value="1"/>
</dbReference>
<dbReference type="InterPro" id="IPR052260">
    <property type="entry name" value="Autophagy_Rcpt_SigReg"/>
</dbReference>
<evidence type="ECO:0000256" key="3">
    <source>
        <dbReference type="ARBA" id="ARBA00004419"/>
    </source>
</evidence>
<evidence type="ECO:0000256" key="5">
    <source>
        <dbReference type="ARBA" id="ARBA00022723"/>
    </source>
</evidence>
<feature type="compositionally biased region" description="Basic and acidic residues" evidence="16">
    <location>
        <begin position="293"/>
        <end position="311"/>
    </location>
</feature>
<evidence type="ECO:0000259" key="17">
    <source>
        <dbReference type="PROSITE" id="PS50135"/>
    </source>
</evidence>
<evidence type="ECO:0000313" key="19">
    <source>
        <dbReference type="EMBL" id="KAK5873453.1"/>
    </source>
</evidence>
<feature type="domain" description="ZZ-type" evidence="17">
    <location>
        <begin position="135"/>
        <end position="192"/>
    </location>
</feature>
<keyword evidence="4" id="KW-0963">Cytoplasm</keyword>
<keyword evidence="20" id="KW-1185">Reference proteome</keyword>
<gene>
    <name evidence="19" type="ORF">PBY51_018491</name>
</gene>
<dbReference type="SUPFAM" id="SSF57850">
    <property type="entry name" value="RING/U-box"/>
    <property type="match status" value="1"/>
</dbReference>
<evidence type="ECO:0000256" key="16">
    <source>
        <dbReference type="SAM" id="MobiDB-lite"/>
    </source>
</evidence>
<dbReference type="PANTHER" id="PTHR15090">
    <property type="entry name" value="SEQUESTOSOME 1-RELATED"/>
    <property type="match status" value="1"/>
</dbReference>
<keyword evidence="5" id="KW-0479">Metal-binding</keyword>
<dbReference type="InterPro" id="IPR043145">
    <property type="entry name" value="Znf_ZZ_sf"/>
</dbReference>
<comment type="function">
    <text evidence="11">Required for selective autophagy activation by ubiquitinated proteins. Implicated in sigma rhabdovirus multiplication and necessary for male fertility. Involved in activating transcription of Drs.</text>
</comment>
<evidence type="ECO:0000313" key="20">
    <source>
        <dbReference type="Proteomes" id="UP001346869"/>
    </source>
</evidence>
<dbReference type="Pfam" id="PF16577">
    <property type="entry name" value="UBA_5"/>
    <property type="match status" value="1"/>
</dbReference>
<evidence type="ECO:0000259" key="18">
    <source>
        <dbReference type="PROSITE" id="PS51745"/>
    </source>
</evidence>
<evidence type="ECO:0000256" key="12">
    <source>
        <dbReference type="ARBA" id="ARBA00062450"/>
    </source>
</evidence>
<dbReference type="AlphaFoldDB" id="A0AAN7Y0I4"/>
<protein>
    <recommendedName>
        <fullName evidence="13">Protein ref(2)P</fullName>
    </recommendedName>
    <alternativeName>
        <fullName evidence="14">Refractory to sigma P</fullName>
    </alternativeName>
</protein>
<dbReference type="InterPro" id="IPR009060">
    <property type="entry name" value="UBA-like_sf"/>
</dbReference>
<dbReference type="InterPro" id="IPR000433">
    <property type="entry name" value="Znf_ZZ"/>
</dbReference>
<dbReference type="EMBL" id="JAUZQC010000003">
    <property type="protein sequence ID" value="KAK5873453.1"/>
    <property type="molecule type" value="Genomic_DNA"/>
</dbReference>
<evidence type="ECO:0000256" key="4">
    <source>
        <dbReference type="ARBA" id="ARBA00022490"/>
    </source>
</evidence>
<dbReference type="Pfam" id="PF00569">
    <property type="entry name" value="ZZ"/>
    <property type="match status" value="1"/>
</dbReference>
<dbReference type="GO" id="GO:0030017">
    <property type="term" value="C:sarcomere"/>
    <property type="evidence" value="ECO:0007669"/>
    <property type="project" value="UniProtKB-SubCell"/>
</dbReference>
<keyword evidence="8" id="KW-0862">Zinc</keyword>
<dbReference type="InterPro" id="IPR033741">
    <property type="entry name" value="SQSTM_UBA"/>
</dbReference>
<dbReference type="PROSITE" id="PS50135">
    <property type="entry name" value="ZF_ZZ_2"/>
    <property type="match status" value="1"/>
</dbReference>
<dbReference type="Pfam" id="PF00564">
    <property type="entry name" value="PB1"/>
    <property type="match status" value="1"/>
</dbReference>
<dbReference type="InterPro" id="IPR000270">
    <property type="entry name" value="PB1_dom"/>
</dbReference>
<dbReference type="GO" id="GO:0035973">
    <property type="term" value="P:aggrephagy"/>
    <property type="evidence" value="ECO:0007669"/>
    <property type="project" value="TreeGrafter"/>
</dbReference>
<keyword evidence="9" id="KW-0804">Transcription</keyword>
<dbReference type="GO" id="GO:0008270">
    <property type="term" value="F:zinc ion binding"/>
    <property type="evidence" value="ECO:0007669"/>
    <property type="project" value="UniProtKB-KW"/>
</dbReference>
<dbReference type="Gene3D" id="3.10.20.90">
    <property type="entry name" value="Phosphatidylinositol 3-kinase Catalytic Subunit, Chain A, domain 1"/>
    <property type="match status" value="1"/>
</dbReference>
<evidence type="ECO:0000256" key="14">
    <source>
        <dbReference type="ARBA" id="ARBA00081379"/>
    </source>
</evidence>
<dbReference type="SUPFAM" id="SSF54277">
    <property type="entry name" value="CAD &amp; PB1 domains"/>
    <property type="match status" value="1"/>
</dbReference>
<dbReference type="GO" id="GO:0016235">
    <property type="term" value="C:aggresome"/>
    <property type="evidence" value="ECO:0007669"/>
    <property type="project" value="TreeGrafter"/>
</dbReference>
<evidence type="ECO:0000256" key="8">
    <source>
        <dbReference type="ARBA" id="ARBA00022833"/>
    </source>
</evidence>
<feature type="compositionally biased region" description="Polar residues" evidence="16">
    <location>
        <begin position="335"/>
        <end position="344"/>
    </location>
</feature>
<evidence type="ECO:0000256" key="10">
    <source>
        <dbReference type="ARBA" id="ARBA00023242"/>
    </source>
</evidence>
<dbReference type="PROSITE" id="PS51745">
    <property type="entry name" value="PB1"/>
    <property type="match status" value="1"/>
</dbReference>
<evidence type="ECO:0000256" key="9">
    <source>
        <dbReference type="ARBA" id="ARBA00023163"/>
    </source>
</evidence>
<keyword evidence="10" id="KW-0539">Nucleus</keyword>
<feature type="region of interest" description="Disordered" evidence="16">
    <location>
        <begin position="106"/>
        <end position="133"/>
    </location>
</feature>
<evidence type="ECO:0000256" key="1">
    <source>
        <dbReference type="ARBA" id="ARBA00004123"/>
    </source>
</evidence>
<feature type="compositionally biased region" description="Polar residues" evidence="16">
    <location>
        <begin position="212"/>
        <end position="222"/>
    </location>
</feature>
<evidence type="ECO:0000256" key="6">
    <source>
        <dbReference type="ARBA" id="ARBA00022737"/>
    </source>
</evidence>
<dbReference type="PROSITE" id="PS01357">
    <property type="entry name" value="ZF_ZZ_1"/>
    <property type="match status" value="1"/>
</dbReference>
<comment type="subunit">
    <text evidence="12">Interacts with aPKC and Traf6.</text>
</comment>
<dbReference type="Gene3D" id="1.10.8.10">
    <property type="entry name" value="DNA helicase RuvA subunit, C-terminal domain"/>
    <property type="match status" value="1"/>
</dbReference>
<keyword evidence="7 15" id="KW-0863">Zinc-finger</keyword>
<feature type="compositionally biased region" description="Low complexity" evidence="16">
    <location>
        <begin position="263"/>
        <end position="292"/>
    </location>
</feature>
<reference evidence="19 20" key="1">
    <citation type="journal article" date="2023" name="Genes (Basel)">
        <title>Chromosome-Level Genome Assembly and Circadian Gene Repertoire of the Patagonia Blennie Eleginops maclovinus-The Closest Ancestral Proxy of Antarctic Cryonotothenioids.</title>
        <authorList>
            <person name="Cheng C.C."/>
            <person name="Rivera-Colon A.G."/>
            <person name="Minhas B.F."/>
            <person name="Wilson L."/>
            <person name="Rayamajhi N."/>
            <person name="Vargas-Chacoff L."/>
            <person name="Catchen J.M."/>
        </authorList>
    </citation>
    <scope>NUCLEOTIDE SEQUENCE [LARGE SCALE GENOMIC DNA]</scope>
    <source>
        <strain evidence="19">JMC-PN-2008</strain>
    </source>
</reference>
<evidence type="ECO:0000256" key="13">
    <source>
        <dbReference type="ARBA" id="ARBA00071657"/>
    </source>
</evidence>
<feature type="region of interest" description="Disordered" evidence="16">
    <location>
        <begin position="204"/>
        <end position="229"/>
    </location>
</feature>
<dbReference type="PANTHER" id="PTHR15090:SF0">
    <property type="entry name" value="SEQUESTOSOME-1"/>
    <property type="match status" value="1"/>
</dbReference>
<feature type="domain" description="PB1" evidence="18">
    <location>
        <begin position="2"/>
        <end position="88"/>
    </location>
</feature>
<sequence>MSVTVKAYLLGRDQVVKEVRRFAVDQEVTCSFEYLKSRTSSVFNNLRDFNLYYRDEDEDLVAFSSDDELMMGLACMKDGPFRLYIKERKENRRDFPLHAFPPFTFGPPGPHGPPHGTPPPHGAHGPPGPPGPATHPDVTCDGCEGPVVGTRFKCSVCPNYDLCSACQARGTHTEHQLLPIWHPLQWFPRGKWMKRMRHCMWNQNQQQNQQQPGPSRPTQSPPSAKDNVDFLKNIGEGVAAMLSPLGIDVDIDVEHDGQRTKVTPSTQGGTPPPQGETSPPHSGGEGASSEGSKVCRDSDEEWTHLNPREVDPSTGELQSLQPGDSDLDQKLDQGLGQNHAQNQDSDLKDQVQDQVQNQDQAPPAVQQGPTGLREAALYPHLPQDPDPRLVETLSQMLSMGFSDEGGWLTHLLQTKDFDIGAALDAIQFQPPPHKT</sequence>
<evidence type="ECO:0000256" key="7">
    <source>
        <dbReference type="ARBA" id="ARBA00022771"/>
    </source>
</evidence>
<dbReference type="CDD" id="cd02340">
    <property type="entry name" value="ZZ_NBR1_like"/>
    <property type="match status" value="1"/>
</dbReference>
<dbReference type="CDD" id="cd14320">
    <property type="entry name" value="UBA_SQSTM"/>
    <property type="match status" value="1"/>
</dbReference>
<dbReference type="GO" id="GO:0007032">
    <property type="term" value="P:endosome organization"/>
    <property type="evidence" value="ECO:0007669"/>
    <property type="project" value="TreeGrafter"/>
</dbReference>
<reference evidence="19 20" key="2">
    <citation type="journal article" date="2023" name="Mol. Biol. Evol.">
        <title>Genomics of Secondarily Temperate Adaptation in the Only Non-Antarctic Icefish.</title>
        <authorList>
            <person name="Rivera-Colon A.G."/>
            <person name="Rayamajhi N."/>
            <person name="Minhas B.F."/>
            <person name="Madrigal G."/>
            <person name="Bilyk K.T."/>
            <person name="Yoon V."/>
            <person name="Hune M."/>
            <person name="Gregory S."/>
            <person name="Cheng C.H.C."/>
            <person name="Catchen J.M."/>
        </authorList>
    </citation>
    <scope>NUCLEOTIDE SEQUENCE [LARGE SCALE GENOMIC DNA]</scope>
    <source>
        <strain evidence="19">JMC-PN-2008</strain>
    </source>
</reference>
<keyword evidence="6" id="KW-0677">Repeat</keyword>
<dbReference type="GO" id="GO:0000423">
    <property type="term" value="P:mitophagy"/>
    <property type="evidence" value="ECO:0007669"/>
    <property type="project" value="TreeGrafter"/>
</dbReference>
<dbReference type="GO" id="GO:0005080">
    <property type="term" value="F:protein kinase C binding"/>
    <property type="evidence" value="ECO:0007669"/>
    <property type="project" value="TreeGrafter"/>
</dbReference>
<dbReference type="SMART" id="SM00291">
    <property type="entry name" value="ZnF_ZZ"/>
    <property type="match status" value="1"/>
</dbReference>
<dbReference type="FunFam" id="1.10.8.10:FF:000034">
    <property type="entry name" value="Sequestosome 1"/>
    <property type="match status" value="1"/>
</dbReference>
<feature type="region of interest" description="Disordered" evidence="16">
    <location>
        <begin position="259"/>
        <end position="368"/>
    </location>
</feature>
<name>A0AAN7Y0I4_ELEMC</name>
<evidence type="ECO:0000256" key="11">
    <source>
        <dbReference type="ARBA" id="ARBA00054138"/>
    </source>
</evidence>
<dbReference type="GO" id="GO:0070530">
    <property type="term" value="F:K63-linked polyubiquitin modification-dependent protein binding"/>
    <property type="evidence" value="ECO:0007669"/>
    <property type="project" value="TreeGrafter"/>
</dbReference>
<dbReference type="GO" id="GO:0044753">
    <property type="term" value="C:amphisome"/>
    <property type="evidence" value="ECO:0007669"/>
    <property type="project" value="TreeGrafter"/>
</dbReference>
<proteinExistence type="predicted"/>
<accession>A0AAN7Y0I4</accession>
<feature type="compositionally biased region" description="Low complexity" evidence="16">
    <location>
        <begin position="352"/>
        <end position="367"/>
    </location>
</feature>
<comment type="caution">
    <text evidence="19">The sequence shown here is derived from an EMBL/GenBank/DDBJ whole genome shotgun (WGS) entry which is preliminary data.</text>
</comment>
<dbReference type="FunFam" id="3.30.60.90:FF:000016">
    <property type="entry name" value="Refractory to sigma P"/>
    <property type="match status" value="1"/>
</dbReference>
<dbReference type="InterPro" id="IPR053793">
    <property type="entry name" value="PB1-like"/>
</dbReference>
<evidence type="ECO:0000256" key="15">
    <source>
        <dbReference type="PROSITE-ProRule" id="PRU00228"/>
    </source>
</evidence>
<dbReference type="SUPFAM" id="SSF46934">
    <property type="entry name" value="UBA-like"/>
    <property type="match status" value="1"/>
</dbReference>